<feature type="compositionally biased region" description="Acidic residues" evidence="1">
    <location>
        <begin position="42"/>
        <end position="52"/>
    </location>
</feature>
<reference evidence="2 3" key="1">
    <citation type="journal article" date="2009" name="Nat. Genet.">
        <title>The genome of the cucumber, Cucumis sativus L.</title>
        <authorList>
            <person name="Huang S."/>
            <person name="Li R."/>
            <person name="Zhang Z."/>
            <person name="Li L."/>
            <person name="Gu X."/>
            <person name="Fan W."/>
            <person name="Lucas W.J."/>
            <person name="Wang X."/>
            <person name="Xie B."/>
            <person name="Ni P."/>
            <person name="Ren Y."/>
            <person name="Zhu H."/>
            <person name="Li J."/>
            <person name="Lin K."/>
            <person name="Jin W."/>
            <person name="Fei Z."/>
            <person name="Li G."/>
            <person name="Staub J."/>
            <person name="Kilian A."/>
            <person name="van der Vossen E.A."/>
            <person name="Wu Y."/>
            <person name="Guo J."/>
            <person name="He J."/>
            <person name="Jia Z."/>
            <person name="Ren Y."/>
            <person name="Tian G."/>
            <person name="Lu Y."/>
            <person name="Ruan J."/>
            <person name="Qian W."/>
            <person name="Wang M."/>
            <person name="Huang Q."/>
            <person name="Li B."/>
            <person name="Xuan Z."/>
            <person name="Cao J."/>
            <person name="Asan"/>
            <person name="Wu Z."/>
            <person name="Zhang J."/>
            <person name="Cai Q."/>
            <person name="Bai Y."/>
            <person name="Zhao B."/>
            <person name="Han Y."/>
            <person name="Li Y."/>
            <person name="Li X."/>
            <person name="Wang S."/>
            <person name="Shi Q."/>
            <person name="Liu S."/>
            <person name="Cho W.K."/>
            <person name="Kim J.Y."/>
            <person name="Xu Y."/>
            <person name="Heller-Uszynska K."/>
            <person name="Miao H."/>
            <person name="Cheng Z."/>
            <person name="Zhang S."/>
            <person name="Wu J."/>
            <person name="Yang Y."/>
            <person name="Kang H."/>
            <person name="Li M."/>
            <person name="Liang H."/>
            <person name="Ren X."/>
            <person name="Shi Z."/>
            <person name="Wen M."/>
            <person name="Jian M."/>
            <person name="Yang H."/>
            <person name="Zhang G."/>
            <person name="Yang Z."/>
            <person name="Chen R."/>
            <person name="Liu S."/>
            <person name="Li J."/>
            <person name="Ma L."/>
            <person name="Liu H."/>
            <person name="Zhou Y."/>
            <person name="Zhao J."/>
            <person name="Fang X."/>
            <person name="Li G."/>
            <person name="Fang L."/>
            <person name="Li Y."/>
            <person name="Liu D."/>
            <person name="Zheng H."/>
            <person name="Zhang Y."/>
            <person name="Qin N."/>
            <person name="Li Z."/>
            <person name="Yang G."/>
            <person name="Yang S."/>
            <person name="Bolund L."/>
            <person name="Kristiansen K."/>
            <person name="Zheng H."/>
            <person name="Li S."/>
            <person name="Zhang X."/>
            <person name="Yang H."/>
            <person name="Wang J."/>
            <person name="Sun R."/>
            <person name="Zhang B."/>
            <person name="Jiang S."/>
            <person name="Wang J."/>
            <person name="Du Y."/>
            <person name="Li S."/>
        </authorList>
    </citation>
    <scope>NUCLEOTIDE SEQUENCE [LARGE SCALE GENOMIC DNA]</scope>
    <source>
        <strain evidence="3">cv. 9930</strain>
    </source>
</reference>
<evidence type="ECO:0000313" key="2">
    <source>
        <dbReference type="EMBL" id="KGN66286.1"/>
    </source>
</evidence>
<gene>
    <name evidence="2" type="ORF">Csa_1G595875</name>
</gene>
<feature type="compositionally biased region" description="Polar residues" evidence="1">
    <location>
        <begin position="10"/>
        <end position="25"/>
    </location>
</feature>
<dbReference type="OMA" id="DNNISYR"/>
<keyword evidence="3" id="KW-1185">Reference proteome</keyword>
<reference evidence="2 3" key="3">
    <citation type="journal article" date="2010" name="BMC Genomics">
        <title>Transcriptome sequencing and comparative analysis of cucumber flowers with different sex types.</title>
        <authorList>
            <person name="Guo S."/>
            <person name="Zheng Y."/>
            <person name="Joung J.G."/>
            <person name="Liu S."/>
            <person name="Zhang Z."/>
            <person name="Crasta O.R."/>
            <person name="Sobral B.W."/>
            <person name="Xu Y."/>
            <person name="Huang S."/>
            <person name="Fei Z."/>
        </authorList>
    </citation>
    <scope>NUCLEOTIDE SEQUENCE [LARGE SCALE GENOMIC DNA]</scope>
    <source>
        <strain evidence="3">cv. 9930</strain>
    </source>
</reference>
<sequence>MMDDQELYNEDNNISYRESRSQVNDQGDDFEGNDQDALAEAGLEDSDAEDEAGAPSSNAARRRATWSDSEEDEPIDTQRESRLQRENSAGLEDSDGEIR</sequence>
<feature type="region of interest" description="Disordered" evidence="1">
    <location>
        <begin position="1"/>
        <end position="99"/>
    </location>
</feature>
<reference evidence="2 3" key="2">
    <citation type="journal article" date="2009" name="PLoS ONE">
        <title>An integrated genetic and cytogenetic map of the cucumber genome.</title>
        <authorList>
            <person name="Ren Y."/>
            <person name="Zhang Z."/>
            <person name="Liu J."/>
            <person name="Staub J.E."/>
            <person name="Han Y."/>
            <person name="Cheng Z."/>
            <person name="Li X."/>
            <person name="Lu J."/>
            <person name="Miao H."/>
            <person name="Kang H."/>
            <person name="Xie B."/>
            <person name="Gu X."/>
            <person name="Wang X."/>
            <person name="Du Y."/>
            <person name="Jin W."/>
            <person name="Huang S."/>
        </authorList>
    </citation>
    <scope>NUCLEOTIDE SEQUENCE [LARGE SCALE GENOMIC DNA]</scope>
    <source>
        <strain evidence="3">cv. 9930</strain>
    </source>
</reference>
<protein>
    <submittedName>
        <fullName evidence="2">Uncharacterized protein</fullName>
    </submittedName>
</protein>
<reference evidence="2 3" key="4">
    <citation type="journal article" date="2011" name="BMC Genomics">
        <title>RNA-Seq improves annotation of protein-coding genes in the cucumber genome.</title>
        <authorList>
            <person name="Li Z."/>
            <person name="Zhang Z."/>
            <person name="Yan P."/>
            <person name="Huang S."/>
            <person name="Fei Z."/>
            <person name="Lin K."/>
        </authorList>
    </citation>
    <scope>NUCLEOTIDE SEQUENCE [LARGE SCALE GENOMIC DNA]</scope>
    <source>
        <strain evidence="3">cv. 9930</strain>
    </source>
</reference>
<organism evidence="2 3">
    <name type="scientific">Cucumis sativus</name>
    <name type="common">Cucumber</name>
    <dbReference type="NCBI Taxonomy" id="3659"/>
    <lineage>
        <taxon>Eukaryota</taxon>
        <taxon>Viridiplantae</taxon>
        <taxon>Streptophyta</taxon>
        <taxon>Embryophyta</taxon>
        <taxon>Tracheophyta</taxon>
        <taxon>Spermatophyta</taxon>
        <taxon>Magnoliopsida</taxon>
        <taxon>eudicotyledons</taxon>
        <taxon>Gunneridae</taxon>
        <taxon>Pentapetalae</taxon>
        <taxon>rosids</taxon>
        <taxon>fabids</taxon>
        <taxon>Cucurbitales</taxon>
        <taxon>Cucurbitaceae</taxon>
        <taxon>Benincaseae</taxon>
        <taxon>Cucumis</taxon>
    </lineage>
</organism>
<dbReference type="EMBL" id="CM002922">
    <property type="protein sequence ID" value="KGN66286.1"/>
    <property type="molecule type" value="Genomic_DNA"/>
</dbReference>
<feature type="compositionally biased region" description="Basic and acidic residues" evidence="1">
    <location>
        <begin position="76"/>
        <end position="85"/>
    </location>
</feature>
<evidence type="ECO:0000256" key="1">
    <source>
        <dbReference type="SAM" id="MobiDB-lite"/>
    </source>
</evidence>
<dbReference type="Proteomes" id="UP000029981">
    <property type="component" value="Chromosome 1"/>
</dbReference>
<proteinExistence type="predicted"/>
<dbReference type="STRING" id="3659.A0A0A0M241"/>
<dbReference type="Gramene" id="KGN66286">
    <property type="protein sequence ID" value="KGN66286"/>
    <property type="gene ID" value="Csa_1G595875"/>
</dbReference>
<name>A0A0A0M241_CUCSA</name>
<evidence type="ECO:0000313" key="3">
    <source>
        <dbReference type="Proteomes" id="UP000029981"/>
    </source>
</evidence>
<dbReference type="AlphaFoldDB" id="A0A0A0M241"/>
<accession>A0A0A0M241</accession>